<dbReference type="AlphaFoldDB" id="A0A6C2TX18"/>
<sequence length="105" mass="11385">MVMDTKAGEGRVPNGARLFTLGQIVATPGALQALEKAGQLASHFLVKHALGDWGDLCDEDKTANDEALADDLRILSAYRLEDGTKIWVITEADRSATTLLLPEEY</sequence>
<evidence type="ECO:0000313" key="1">
    <source>
        <dbReference type="EMBL" id="VGO11846.1"/>
    </source>
</evidence>
<proteinExistence type="predicted"/>
<organism evidence="1 2">
    <name type="scientific">Pontiella desulfatans</name>
    <dbReference type="NCBI Taxonomy" id="2750659"/>
    <lineage>
        <taxon>Bacteria</taxon>
        <taxon>Pseudomonadati</taxon>
        <taxon>Kiritimatiellota</taxon>
        <taxon>Kiritimatiellia</taxon>
        <taxon>Kiritimatiellales</taxon>
        <taxon>Pontiellaceae</taxon>
        <taxon>Pontiella</taxon>
    </lineage>
</organism>
<protein>
    <recommendedName>
        <fullName evidence="3">Plasmid related protein</fullName>
    </recommendedName>
</protein>
<keyword evidence="2" id="KW-1185">Reference proteome</keyword>
<dbReference type="RefSeq" id="WP_222847017.1">
    <property type="nucleotide sequence ID" value="NZ_CAAHFG010000001.1"/>
</dbReference>
<evidence type="ECO:0008006" key="3">
    <source>
        <dbReference type="Google" id="ProtNLM"/>
    </source>
</evidence>
<dbReference type="EMBL" id="CAAHFG010000001">
    <property type="protein sequence ID" value="VGO11846.1"/>
    <property type="molecule type" value="Genomic_DNA"/>
</dbReference>
<accession>A0A6C2TX18</accession>
<reference evidence="1 2" key="1">
    <citation type="submission" date="2019-04" db="EMBL/GenBank/DDBJ databases">
        <authorList>
            <person name="Van Vliet M D."/>
        </authorList>
    </citation>
    <scope>NUCLEOTIDE SEQUENCE [LARGE SCALE GENOMIC DNA]</scope>
    <source>
        <strain evidence="1 2">F1</strain>
    </source>
</reference>
<name>A0A6C2TX18_PONDE</name>
<evidence type="ECO:0000313" key="2">
    <source>
        <dbReference type="Proteomes" id="UP000366872"/>
    </source>
</evidence>
<dbReference type="Proteomes" id="UP000366872">
    <property type="component" value="Unassembled WGS sequence"/>
</dbReference>
<gene>
    <name evidence="1" type="ORF">PDESU_00393</name>
</gene>